<evidence type="ECO:0000313" key="2">
    <source>
        <dbReference type="EMBL" id="GLB50172.1"/>
    </source>
</evidence>
<keyword evidence="1" id="KW-0812">Transmembrane</keyword>
<feature type="transmembrane region" description="Helical" evidence="1">
    <location>
        <begin position="166"/>
        <end position="184"/>
    </location>
</feature>
<evidence type="ECO:0000256" key="1">
    <source>
        <dbReference type="SAM" id="Phobius"/>
    </source>
</evidence>
<name>A0ABQ5MMI5_9FLAO</name>
<keyword evidence="1" id="KW-1133">Transmembrane helix</keyword>
<feature type="transmembrane region" description="Helical" evidence="1">
    <location>
        <begin position="66"/>
        <end position="85"/>
    </location>
</feature>
<dbReference type="EMBL" id="BRVO01000003">
    <property type="protein sequence ID" value="GLB50172.1"/>
    <property type="molecule type" value="Genomic_DNA"/>
</dbReference>
<dbReference type="Proteomes" id="UP001143543">
    <property type="component" value="Unassembled WGS sequence"/>
</dbReference>
<feature type="transmembrane region" description="Helical" evidence="1">
    <location>
        <begin position="12"/>
        <end position="31"/>
    </location>
</feature>
<organism evidence="2 3">
    <name type="scientific">Neptunitalea lumnitzerae</name>
    <dbReference type="NCBI Taxonomy" id="2965509"/>
    <lineage>
        <taxon>Bacteria</taxon>
        <taxon>Pseudomonadati</taxon>
        <taxon>Bacteroidota</taxon>
        <taxon>Flavobacteriia</taxon>
        <taxon>Flavobacteriales</taxon>
        <taxon>Flavobacteriaceae</taxon>
        <taxon>Neptunitalea</taxon>
    </lineage>
</organism>
<comment type="caution">
    <text evidence="2">The sequence shown here is derived from an EMBL/GenBank/DDBJ whole genome shotgun (WGS) entry which is preliminary data.</text>
</comment>
<keyword evidence="1" id="KW-0472">Membrane</keyword>
<dbReference type="RefSeq" id="WP_281765804.1">
    <property type="nucleotide sequence ID" value="NZ_BRVO01000003.1"/>
</dbReference>
<proteinExistence type="predicted"/>
<evidence type="ECO:0000313" key="3">
    <source>
        <dbReference type="Proteomes" id="UP001143543"/>
    </source>
</evidence>
<gene>
    <name evidence="2" type="ORF">Y10_25400</name>
</gene>
<protein>
    <submittedName>
        <fullName evidence="2">Uncharacterized protein</fullName>
    </submittedName>
</protein>
<reference evidence="2" key="1">
    <citation type="submission" date="2022-07" db="EMBL/GenBank/DDBJ databases">
        <title>Taxonomy of Novel Oxalotrophic and Methylotrophic Bacteria.</title>
        <authorList>
            <person name="Sahin N."/>
            <person name="Tani A."/>
        </authorList>
    </citation>
    <scope>NUCLEOTIDE SEQUENCE</scope>
    <source>
        <strain evidence="2">Y10</strain>
    </source>
</reference>
<feature type="transmembrane region" description="Helical" evidence="1">
    <location>
        <begin position="37"/>
        <end position="54"/>
    </location>
</feature>
<accession>A0ABQ5MMI5</accession>
<keyword evidence="3" id="KW-1185">Reference proteome</keyword>
<feature type="transmembrane region" description="Helical" evidence="1">
    <location>
        <begin position="137"/>
        <end position="154"/>
    </location>
</feature>
<sequence>MKRSKFIKITTIVVFLLFQLALLYTIVYENYTSTKVLVPISIIAILTLIGYSKLPLHHHEHVYEDILVAIWVPLGAVLTFMLSVYGGLGPVLAASGFGLLASFTPYLNKKSDYLKSLPTALYCGAFVGMSGSNVASSIWFIITAGIVTAVFLIISKSLFSGVGGKLGTLAFGGVALTSFLFFLFF</sequence>